<dbReference type="InterPro" id="IPR013486">
    <property type="entry name" value="SpoIID/LytB"/>
</dbReference>
<name>A0ABX5VNU2_9MICO</name>
<keyword evidence="1" id="KW-0732">Signal</keyword>
<feature type="chain" id="PRO_5046208291" evidence="1">
    <location>
        <begin position="40"/>
        <end position="655"/>
    </location>
</feature>
<dbReference type="NCBIfam" id="TIGR02669">
    <property type="entry name" value="SpoIID_LytB"/>
    <property type="match status" value="1"/>
</dbReference>
<reference evidence="3 4" key="1">
    <citation type="submission" date="2019-05" db="EMBL/GenBank/DDBJ databases">
        <title>Georgenia *** sp. nov., and Georgenia *** sp. nov., isolated from the intestinal contents of plateau pika (Ochotona curzoniae) in the Qinghai-Tibet plateau of China.</title>
        <authorList>
            <person name="Tian Z."/>
        </authorList>
    </citation>
    <scope>NUCLEOTIDE SEQUENCE [LARGE SCALE GENOMIC DNA]</scope>
    <source>
        <strain evidence="3 4">Z294</strain>
    </source>
</reference>
<feature type="signal peptide" evidence="1">
    <location>
        <begin position="1"/>
        <end position="39"/>
    </location>
</feature>
<proteinExistence type="predicted"/>
<accession>A0ABX5VNU2</accession>
<dbReference type="Pfam" id="PF08486">
    <property type="entry name" value="SpoIID"/>
    <property type="match status" value="1"/>
</dbReference>
<gene>
    <name evidence="3" type="ORF">FE251_03150</name>
</gene>
<protein>
    <submittedName>
        <fullName evidence="3">SpoIID/LytB domain-containing protein</fullName>
    </submittedName>
</protein>
<sequence length="655" mass="69234">MPTGHALEGSMRRRRIAASVTSVLALLLGTLVVAAPASAAEERYNVPAGRAWEVEGRGWGHGIGMSQWGAQGAATKAGKRYTEILDFYYPGTTMSTVPDRLLRIALSAYAPASTVTLQSPPGTTFLVAGQALPGGRLTITRTAGGYQVEHRTRLNGSLTRPAWTVSGTSLAVSAGTSTPGDGGLVVLPRQNATDGTWYRGTVNLVAGAAAGTFDVVNHVTLEEYLRGVVPRESPAYWHAEALKAQAVAARSYGLSVMRPTATSDLCDTDRCQVYGGRAAVVTDGVDFRVSTKEATSTDQAIAATKGQVRWYDGAVAFTQFSSTNGGHTAAGSRPYLVARPDPWTGLADGDTRTRWTDTLQVSTLEQYCPAGGSLRTLVVTRRDGAGEWGGRITGVRLECTTGNATLTTPGNTLRFGMLSNYWKPTAGVEPPSGFYLNDSWGPVAHHEFAFGRPGDVALAGDWDGDGTDTVAVRRGREYHLTAAHDGRTARSVAYGQPGDEVLVGDWDGNGTDTLAVRRGNVFYINNSIAPGPATTVIAYGRPGDEVLVGDWDGNGTDTLAVRRGSVYHIRNTMTSGPAHTLVPYGRATDAVLAGDWDGNGTDTLAVRRGSEYHIKNSMTAGVADRVVVYGRAGDSVIVGDWDGNGTDTLGVHRTH</sequence>
<evidence type="ECO:0000313" key="3">
    <source>
        <dbReference type="EMBL" id="QDB78485.1"/>
    </source>
</evidence>
<dbReference type="Proteomes" id="UP000313948">
    <property type="component" value="Chromosome"/>
</dbReference>
<evidence type="ECO:0000313" key="4">
    <source>
        <dbReference type="Proteomes" id="UP000313948"/>
    </source>
</evidence>
<feature type="domain" description="Sporulation stage II protein D amidase enhancer LytB N-terminal" evidence="2">
    <location>
        <begin position="211"/>
        <end position="311"/>
    </location>
</feature>
<dbReference type="SUPFAM" id="SSF69318">
    <property type="entry name" value="Integrin alpha N-terminal domain"/>
    <property type="match status" value="1"/>
</dbReference>
<dbReference type="InterPro" id="IPR028994">
    <property type="entry name" value="Integrin_alpha_N"/>
</dbReference>
<organism evidence="3 4">
    <name type="scientific">Georgenia wutianyii</name>
    <dbReference type="NCBI Taxonomy" id="2585135"/>
    <lineage>
        <taxon>Bacteria</taxon>
        <taxon>Bacillati</taxon>
        <taxon>Actinomycetota</taxon>
        <taxon>Actinomycetes</taxon>
        <taxon>Micrococcales</taxon>
        <taxon>Bogoriellaceae</taxon>
        <taxon>Georgenia</taxon>
    </lineage>
</organism>
<dbReference type="EMBL" id="CP040899">
    <property type="protein sequence ID" value="QDB78485.1"/>
    <property type="molecule type" value="Genomic_DNA"/>
</dbReference>
<evidence type="ECO:0000259" key="2">
    <source>
        <dbReference type="Pfam" id="PF08486"/>
    </source>
</evidence>
<evidence type="ECO:0000256" key="1">
    <source>
        <dbReference type="SAM" id="SignalP"/>
    </source>
</evidence>
<keyword evidence="4" id="KW-1185">Reference proteome</keyword>
<dbReference type="InterPro" id="IPR013693">
    <property type="entry name" value="SpoIID/LytB_N"/>
</dbReference>